<gene>
    <name evidence="2" type="ORF">FJT64_021148</name>
</gene>
<feature type="compositionally biased region" description="Basic residues" evidence="1">
    <location>
        <begin position="116"/>
        <end position="128"/>
    </location>
</feature>
<organism evidence="2 3">
    <name type="scientific">Amphibalanus amphitrite</name>
    <name type="common">Striped barnacle</name>
    <name type="synonym">Balanus amphitrite</name>
    <dbReference type="NCBI Taxonomy" id="1232801"/>
    <lineage>
        <taxon>Eukaryota</taxon>
        <taxon>Metazoa</taxon>
        <taxon>Ecdysozoa</taxon>
        <taxon>Arthropoda</taxon>
        <taxon>Crustacea</taxon>
        <taxon>Multicrustacea</taxon>
        <taxon>Cirripedia</taxon>
        <taxon>Thoracica</taxon>
        <taxon>Thoracicalcarea</taxon>
        <taxon>Balanomorpha</taxon>
        <taxon>Balanoidea</taxon>
        <taxon>Balanidae</taxon>
        <taxon>Amphibalaninae</taxon>
        <taxon>Amphibalanus</taxon>
    </lineage>
</organism>
<name>A0A6A4WJG5_AMPAM</name>
<feature type="compositionally biased region" description="Basic and acidic residues" evidence="1">
    <location>
        <begin position="85"/>
        <end position="104"/>
    </location>
</feature>
<keyword evidence="3" id="KW-1185">Reference proteome</keyword>
<proteinExistence type="predicted"/>
<feature type="region of interest" description="Disordered" evidence="1">
    <location>
        <begin position="402"/>
        <end position="421"/>
    </location>
</feature>
<reference evidence="2 3" key="1">
    <citation type="submission" date="2019-07" db="EMBL/GenBank/DDBJ databases">
        <title>Draft genome assembly of a fouling barnacle, Amphibalanus amphitrite (Darwin, 1854): The first reference genome for Thecostraca.</title>
        <authorList>
            <person name="Kim W."/>
        </authorList>
    </citation>
    <scope>NUCLEOTIDE SEQUENCE [LARGE SCALE GENOMIC DNA]</scope>
    <source>
        <strain evidence="2">SNU_AA5</strain>
        <tissue evidence="2">Soma without cirri and trophi</tissue>
    </source>
</reference>
<evidence type="ECO:0000313" key="2">
    <source>
        <dbReference type="EMBL" id="KAF0307557.1"/>
    </source>
</evidence>
<feature type="compositionally biased region" description="Polar residues" evidence="1">
    <location>
        <begin position="24"/>
        <end position="37"/>
    </location>
</feature>
<feature type="compositionally biased region" description="Low complexity" evidence="1">
    <location>
        <begin position="106"/>
        <end position="115"/>
    </location>
</feature>
<comment type="caution">
    <text evidence="2">The sequence shown here is derived from an EMBL/GenBank/DDBJ whole genome shotgun (WGS) entry which is preliminary data.</text>
</comment>
<dbReference type="EMBL" id="VIIS01000562">
    <property type="protein sequence ID" value="KAF0307557.1"/>
    <property type="molecule type" value="Genomic_DNA"/>
</dbReference>
<dbReference type="Proteomes" id="UP000440578">
    <property type="component" value="Unassembled WGS sequence"/>
</dbReference>
<sequence>MELKSKLRALHAVADLSGDGDDTLTVQPENHSTTTDDIEINSTVADIGDDYDIDDVIVPDSEGTTPLVVPNCGGSDGDTGGPLRLSDRRLRPTAVPDRRLDKTSQKAAPASPSRSAKGRASRGIKRPKRYDDFQCVDDAPRGTSPVPDAGSSDMTELANKPPAALKSIIGILRSENAELRSRLEAEQGRLGRLVDDVERLVGLTVGSSGVFDDSWRVDDVTDTRFVYRLVTLTSSVAKLAERMVVARLTHLCNLHRLIPTEQMMIESQRTQIMVLSQWSRDVKDAAIKVSSVPVRVTPTAKLLGDMLDWLLHVGEHCANLERKARPRTAQLRKLIGHSWGLIEHHLRALANSYARGAIEHAAAAWLPAAQTLRPPWVGVATPPVDFIVAALLPLRTSREEVSISCDTDRPPGRDRALGQDPRRRPLLQHQSWWHYEPPWRR</sequence>
<evidence type="ECO:0000313" key="3">
    <source>
        <dbReference type="Proteomes" id="UP000440578"/>
    </source>
</evidence>
<dbReference type="AlphaFoldDB" id="A0A6A4WJG5"/>
<evidence type="ECO:0000256" key="1">
    <source>
        <dbReference type="SAM" id="MobiDB-lite"/>
    </source>
</evidence>
<dbReference type="OrthoDB" id="8117402at2759"/>
<accession>A0A6A4WJG5</accession>
<protein>
    <submittedName>
        <fullName evidence="2">Uncharacterized protein</fullName>
    </submittedName>
</protein>
<feature type="region of interest" description="Disordered" evidence="1">
    <location>
        <begin position="14"/>
        <end position="37"/>
    </location>
</feature>
<feature type="region of interest" description="Disordered" evidence="1">
    <location>
        <begin position="53"/>
        <end position="156"/>
    </location>
</feature>